<dbReference type="Proteomes" id="UP000822476">
    <property type="component" value="Unassembled WGS sequence"/>
</dbReference>
<gene>
    <name evidence="1" type="ORF">EG68_07410</name>
</gene>
<keyword evidence="2" id="KW-1185">Reference proteome</keyword>
<dbReference type="AlphaFoldDB" id="A0A8S9YQH1"/>
<proteinExistence type="predicted"/>
<evidence type="ECO:0000313" key="2">
    <source>
        <dbReference type="Proteomes" id="UP000822476"/>
    </source>
</evidence>
<sequence length="96" mass="10930">MIKRPPPGYMVDIREKMGHIVQQSNLLTCVVDLNTTQNPGVNTRSERVIKVEICRKRRLIPLVSNSSKFCEPATPNADRTQGLRPEKCHLYLSIID</sequence>
<reference evidence="1" key="1">
    <citation type="submission" date="2019-07" db="EMBL/GenBank/DDBJ databases">
        <title>Annotation for the trematode Paragonimus miyazaki's.</title>
        <authorList>
            <person name="Choi Y.-J."/>
        </authorList>
    </citation>
    <scope>NUCLEOTIDE SEQUENCE</scope>
    <source>
        <strain evidence="1">Japan</strain>
    </source>
</reference>
<dbReference type="EMBL" id="JTDE01003779">
    <property type="protein sequence ID" value="KAF7255656.1"/>
    <property type="molecule type" value="Genomic_DNA"/>
</dbReference>
<accession>A0A8S9YQH1</accession>
<evidence type="ECO:0000313" key="1">
    <source>
        <dbReference type="EMBL" id="KAF7255656.1"/>
    </source>
</evidence>
<protein>
    <submittedName>
        <fullName evidence="1">Uncharacterized protein</fullName>
    </submittedName>
</protein>
<organism evidence="1 2">
    <name type="scientific">Paragonimus skrjabini miyazakii</name>
    <dbReference type="NCBI Taxonomy" id="59628"/>
    <lineage>
        <taxon>Eukaryota</taxon>
        <taxon>Metazoa</taxon>
        <taxon>Spiralia</taxon>
        <taxon>Lophotrochozoa</taxon>
        <taxon>Platyhelminthes</taxon>
        <taxon>Trematoda</taxon>
        <taxon>Digenea</taxon>
        <taxon>Plagiorchiida</taxon>
        <taxon>Troglotremata</taxon>
        <taxon>Troglotrematidae</taxon>
        <taxon>Paragonimus</taxon>
    </lineage>
</organism>
<comment type="caution">
    <text evidence="1">The sequence shown here is derived from an EMBL/GenBank/DDBJ whole genome shotgun (WGS) entry which is preliminary data.</text>
</comment>
<name>A0A8S9YQH1_9TREM</name>